<protein>
    <submittedName>
        <fullName evidence="10">Type IV pilin</fullName>
    </submittedName>
</protein>
<dbReference type="PRINTS" id="PR00812">
    <property type="entry name" value="BCTERIALGSPF"/>
</dbReference>
<evidence type="ECO:0000256" key="4">
    <source>
        <dbReference type="ARBA" id="ARBA00022519"/>
    </source>
</evidence>
<keyword evidence="3" id="KW-1003">Cell membrane</keyword>
<gene>
    <name evidence="10" type="ORF">UT23_C0002G0062</name>
</gene>
<dbReference type="EMBL" id="LBWA01000002">
    <property type="protein sequence ID" value="KKQ98562.1"/>
    <property type="molecule type" value="Genomic_DNA"/>
</dbReference>
<comment type="caution">
    <text evidence="10">The sequence shown here is derived from an EMBL/GenBank/DDBJ whole genome shotgun (WGS) entry which is preliminary data.</text>
</comment>
<dbReference type="Pfam" id="PF00482">
    <property type="entry name" value="T2SSF"/>
    <property type="match status" value="2"/>
</dbReference>
<dbReference type="InterPro" id="IPR042094">
    <property type="entry name" value="T2SS_GspF_sf"/>
</dbReference>
<evidence type="ECO:0000256" key="7">
    <source>
        <dbReference type="ARBA" id="ARBA00023136"/>
    </source>
</evidence>
<evidence type="ECO:0000256" key="6">
    <source>
        <dbReference type="ARBA" id="ARBA00022989"/>
    </source>
</evidence>
<dbReference type="Gene3D" id="1.20.81.30">
    <property type="entry name" value="Type II secretion system (T2SS), domain F"/>
    <property type="match status" value="2"/>
</dbReference>
<evidence type="ECO:0000256" key="2">
    <source>
        <dbReference type="ARBA" id="ARBA00005745"/>
    </source>
</evidence>
<evidence type="ECO:0000256" key="1">
    <source>
        <dbReference type="ARBA" id="ARBA00004429"/>
    </source>
</evidence>
<comment type="similarity">
    <text evidence="2">Belongs to the GSP F family.</text>
</comment>
<feature type="domain" description="Type II secretion system protein GspF" evidence="9">
    <location>
        <begin position="21"/>
        <end position="144"/>
    </location>
</feature>
<reference evidence="10 11" key="1">
    <citation type="journal article" date="2015" name="Nature">
        <title>rRNA introns, odd ribosomes, and small enigmatic genomes across a large radiation of phyla.</title>
        <authorList>
            <person name="Brown C.T."/>
            <person name="Hug L.A."/>
            <person name="Thomas B.C."/>
            <person name="Sharon I."/>
            <person name="Castelle C.J."/>
            <person name="Singh A."/>
            <person name="Wilkins M.J."/>
            <person name="Williams K.H."/>
            <person name="Banfield J.F."/>
        </authorList>
    </citation>
    <scope>NUCLEOTIDE SEQUENCE [LARGE SCALE GENOMIC DNA]</scope>
</reference>
<feature type="transmembrane region" description="Helical" evidence="8">
    <location>
        <begin position="174"/>
        <end position="192"/>
    </location>
</feature>
<evidence type="ECO:0000313" key="11">
    <source>
        <dbReference type="Proteomes" id="UP000034325"/>
    </source>
</evidence>
<name>A0A0G0M5R6_9BACT</name>
<dbReference type="Proteomes" id="UP000034325">
    <property type="component" value="Unassembled WGS sequence"/>
</dbReference>
<comment type="subcellular location">
    <subcellularLocation>
        <location evidence="1">Cell inner membrane</location>
        <topology evidence="1">Multi-pass membrane protein</topology>
    </subcellularLocation>
</comment>
<dbReference type="FunFam" id="1.20.81.30:FF:000001">
    <property type="entry name" value="Type II secretion system protein F"/>
    <property type="match status" value="2"/>
</dbReference>
<keyword evidence="6 8" id="KW-1133">Transmembrane helix</keyword>
<evidence type="ECO:0000259" key="9">
    <source>
        <dbReference type="Pfam" id="PF00482"/>
    </source>
</evidence>
<evidence type="ECO:0000256" key="5">
    <source>
        <dbReference type="ARBA" id="ARBA00022692"/>
    </source>
</evidence>
<evidence type="ECO:0000313" key="10">
    <source>
        <dbReference type="EMBL" id="KKQ98562.1"/>
    </source>
</evidence>
<feature type="transmembrane region" description="Helical" evidence="8">
    <location>
        <begin position="328"/>
        <end position="349"/>
    </location>
</feature>
<proteinExistence type="inferred from homology"/>
<feature type="transmembrane region" description="Helical" evidence="8">
    <location>
        <begin position="123"/>
        <end position="143"/>
    </location>
</feature>
<dbReference type="GO" id="GO:0005886">
    <property type="term" value="C:plasma membrane"/>
    <property type="evidence" value="ECO:0007669"/>
    <property type="project" value="UniProtKB-SubCell"/>
</dbReference>
<evidence type="ECO:0000256" key="8">
    <source>
        <dbReference type="SAM" id="Phobius"/>
    </source>
</evidence>
<dbReference type="PANTHER" id="PTHR30012:SF0">
    <property type="entry name" value="TYPE II SECRETION SYSTEM PROTEIN F-RELATED"/>
    <property type="match status" value="1"/>
</dbReference>
<dbReference type="PANTHER" id="PTHR30012">
    <property type="entry name" value="GENERAL SECRETION PATHWAY PROTEIN"/>
    <property type="match status" value="1"/>
</dbReference>
<accession>A0A0G0M5R6</accession>
<keyword evidence="5 8" id="KW-0812">Transmembrane</keyword>
<dbReference type="InterPro" id="IPR003004">
    <property type="entry name" value="GspF/PilC"/>
</dbReference>
<dbReference type="AlphaFoldDB" id="A0A0G0M5R6"/>
<sequence length="357" mass="39784">MIFTTQVTFLKRVGIQERLLFTKHLATMMKAGISITEALETLVDQSKNAYFRKVLAQVLEDVKNGKNLADSFRKHPKVFDQFYVSLIEVGESSGTLGENLDFLAKQLGKDYSLRKKVQGAMTYPAIVLFATVIMGSFISFYILPQLVDFFKSFDIELPLTTRILIFFAEMMKNYGSLIAVGIVIFVVLFRIVSQLPKVKPLWHAALLKTPVMGKLIAYGQLARFTRNLGTLITSGVPITKSLEVTANTLSNLRFRGDVLTLSKSLTKGKNIGESMRKGYSEFPPLVGRMISVGEKTGKLDETLLYLGDFFEDEVDDISRNLSTILEPALLIVIGLVVGFVALSIISPIYQLTGSIRR</sequence>
<dbReference type="InterPro" id="IPR018076">
    <property type="entry name" value="T2SS_GspF_dom"/>
</dbReference>
<keyword evidence="4" id="KW-0997">Cell inner membrane</keyword>
<evidence type="ECO:0000256" key="3">
    <source>
        <dbReference type="ARBA" id="ARBA00022475"/>
    </source>
</evidence>
<keyword evidence="7 8" id="KW-0472">Membrane</keyword>
<feature type="domain" description="Type II secretion system protein GspF" evidence="9">
    <location>
        <begin position="224"/>
        <end position="347"/>
    </location>
</feature>
<organism evidence="10 11">
    <name type="scientific">Candidatus Woesebacteria bacterium GW2011_GWA1_39_12</name>
    <dbReference type="NCBI Taxonomy" id="1618549"/>
    <lineage>
        <taxon>Bacteria</taxon>
        <taxon>Candidatus Woeseibacteriota</taxon>
    </lineage>
</organism>